<protein>
    <submittedName>
        <fullName evidence="1">Uncharacterized protein</fullName>
    </submittedName>
</protein>
<sequence length="102" mass="10907">MRILLILGALALLAAIALLLWYGVTGGRPKAAAPRWETHTETGGGVTVVVVRKVSRSGDRVTELGRQVVAEIPDADPDWESRYHEAMATARSRVAALESEAG</sequence>
<keyword evidence="2" id="KW-1185">Reference proteome</keyword>
<organism evidence="1 2">
    <name type="scientific">Actinomadura keratinilytica</name>
    <dbReference type="NCBI Taxonomy" id="547461"/>
    <lineage>
        <taxon>Bacteria</taxon>
        <taxon>Bacillati</taxon>
        <taxon>Actinomycetota</taxon>
        <taxon>Actinomycetes</taxon>
        <taxon>Streptosporangiales</taxon>
        <taxon>Thermomonosporaceae</taxon>
        <taxon>Actinomadura</taxon>
    </lineage>
</organism>
<dbReference type="RefSeq" id="WP_345022832.1">
    <property type="nucleotide sequence ID" value="NZ_BAABDO010000060.1"/>
</dbReference>
<name>A0ABP7Z3I7_9ACTN</name>
<proteinExistence type="predicted"/>
<dbReference type="EMBL" id="BAABDO010000060">
    <property type="protein sequence ID" value="GAA4146159.1"/>
    <property type="molecule type" value="Genomic_DNA"/>
</dbReference>
<comment type="caution">
    <text evidence="1">The sequence shown here is derived from an EMBL/GenBank/DDBJ whole genome shotgun (WGS) entry which is preliminary data.</text>
</comment>
<evidence type="ECO:0000313" key="2">
    <source>
        <dbReference type="Proteomes" id="UP001500266"/>
    </source>
</evidence>
<evidence type="ECO:0000313" key="1">
    <source>
        <dbReference type="EMBL" id="GAA4146159.1"/>
    </source>
</evidence>
<dbReference type="Proteomes" id="UP001500266">
    <property type="component" value="Unassembled WGS sequence"/>
</dbReference>
<reference evidence="2" key="1">
    <citation type="journal article" date="2019" name="Int. J. Syst. Evol. Microbiol.">
        <title>The Global Catalogue of Microorganisms (GCM) 10K type strain sequencing project: providing services to taxonomists for standard genome sequencing and annotation.</title>
        <authorList>
            <consortium name="The Broad Institute Genomics Platform"/>
            <consortium name="The Broad Institute Genome Sequencing Center for Infectious Disease"/>
            <person name="Wu L."/>
            <person name="Ma J."/>
        </authorList>
    </citation>
    <scope>NUCLEOTIDE SEQUENCE [LARGE SCALE GENOMIC DNA]</scope>
    <source>
        <strain evidence="2">JCM 17316</strain>
    </source>
</reference>
<accession>A0ABP7Z3I7</accession>
<gene>
    <name evidence="1" type="ORF">GCM10022416_38450</name>
</gene>